<accession>A0AAN9F7I0</accession>
<gene>
    <name evidence="2" type="ORF">RIF29_21478</name>
</gene>
<dbReference type="EMBL" id="JAYWIO010000004">
    <property type="protein sequence ID" value="KAK7268770.1"/>
    <property type="molecule type" value="Genomic_DNA"/>
</dbReference>
<feature type="region of interest" description="Disordered" evidence="1">
    <location>
        <begin position="235"/>
        <end position="254"/>
    </location>
</feature>
<feature type="region of interest" description="Disordered" evidence="1">
    <location>
        <begin position="24"/>
        <end position="59"/>
    </location>
</feature>
<feature type="compositionally biased region" description="Basic and acidic residues" evidence="1">
    <location>
        <begin position="24"/>
        <end position="42"/>
    </location>
</feature>
<evidence type="ECO:0000256" key="1">
    <source>
        <dbReference type="SAM" id="MobiDB-lite"/>
    </source>
</evidence>
<sequence>MTKNMVLVESTSANPLLGFVRANEKTERMREESSPQEDDLKARSMKKVKTSIPEVATEQQGVDQEMVSDMACGMYGHRADMCSDAAVIKETGSINTNEMGLAGTAMDSGTVVVSNGNMNGLKEGENSSAENIELPDAALSINEDRENVKENPFGPWMLVKRFPRNRERGGQKGGVSRGDLAGKKGQFMIAGSSNNSGSHFNALIENENGELIEGNIPQGTCTLHEVKQKEINEVNEVGPSGRSASPNAESGPLASKALRTPSLQQSPVPVHNPKMDAGLDKEIVSRMKMIQQEGVDFISRMATKVYLPSNEAFALIQHQNERSLKEVPPDLTLGSKQQDTTMGEELHPMIEESMRQEKAISDDSGSQIPISF</sequence>
<dbReference type="Proteomes" id="UP001372338">
    <property type="component" value="Unassembled WGS sequence"/>
</dbReference>
<name>A0AAN9F7I0_CROPI</name>
<proteinExistence type="predicted"/>
<protein>
    <submittedName>
        <fullName evidence="2">Uncharacterized protein</fullName>
    </submittedName>
</protein>
<dbReference type="AlphaFoldDB" id="A0AAN9F7I0"/>
<evidence type="ECO:0000313" key="3">
    <source>
        <dbReference type="Proteomes" id="UP001372338"/>
    </source>
</evidence>
<keyword evidence="3" id="KW-1185">Reference proteome</keyword>
<comment type="caution">
    <text evidence="2">The sequence shown here is derived from an EMBL/GenBank/DDBJ whole genome shotgun (WGS) entry which is preliminary data.</text>
</comment>
<evidence type="ECO:0000313" key="2">
    <source>
        <dbReference type="EMBL" id="KAK7268770.1"/>
    </source>
</evidence>
<organism evidence="2 3">
    <name type="scientific">Crotalaria pallida</name>
    <name type="common">Smooth rattlebox</name>
    <name type="synonym">Crotalaria striata</name>
    <dbReference type="NCBI Taxonomy" id="3830"/>
    <lineage>
        <taxon>Eukaryota</taxon>
        <taxon>Viridiplantae</taxon>
        <taxon>Streptophyta</taxon>
        <taxon>Embryophyta</taxon>
        <taxon>Tracheophyta</taxon>
        <taxon>Spermatophyta</taxon>
        <taxon>Magnoliopsida</taxon>
        <taxon>eudicotyledons</taxon>
        <taxon>Gunneridae</taxon>
        <taxon>Pentapetalae</taxon>
        <taxon>rosids</taxon>
        <taxon>fabids</taxon>
        <taxon>Fabales</taxon>
        <taxon>Fabaceae</taxon>
        <taxon>Papilionoideae</taxon>
        <taxon>50 kb inversion clade</taxon>
        <taxon>genistoids sensu lato</taxon>
        <taxon>core genistoids</taxon>
        <taxon>Crotalarieae</taxon>
        <taxon>Crotalaria</taxon>
    </lineage>
</organism>
<reference evidence="2 3" key="1">
    <citation type="submission" date="2024-01" db="EMBL/GenBank/DDBJ databases">
        <title>The genomes of 5 underutilized Papilionoideae crops provide insights into root nodulation and disease resistanc.</title>
        <authorList>
            <person name="Yuan L."/>
        </authorList>
    </citation>
    <scope>NUCLEOTIDE SEQUENCE [LARGE SCALE GENOMIC DNA]</scope>
    <source>
        <strain evidence="2">ZHUSHIDOU_FW_LH</strain>
        <tissue evidence="2">Leaf</tissue>
    </source>
</reference>